<keyword evidence="9 12" id="KW-0238">DNA-binding</keyword>
<dbReference type="GO" id="GO:0005737">
    <property type="term" value="C:cytoplasm"/>
    <property type="evidence" value="ECO:0007669"/>
    <property type="project" value="UniProtKB-SubCell"/>
</dbReference>
<comment type="function">
    <text evidence="12">Acts as a transcriptional regulator. Probably redox-responsive. The apo- but not holo-form probably binds DNA.</text>
</comment>
<dbReference type="GO" id="GO:0046872">
    <property type="term" value="F:metal ion binding"/>
    <property type="evidence" value="ECO:0007669"/>
    <property type="project" value="UniProtKB-KW"/>
</dbReference>
<protein>
    <recommendedName>
        <fullName evidence="12">Transcriptional regulator WhiB</fullName>
    </recommendedName>
</protein>
<dbReference type="OrthoDB" id="4476005at2"/>
<evidence type="ECO:0000256" key="1">
    <source>
        <dbReference type="ARBA" id="ARBA00004496"/>
    </source>
</evidence>
<dbReference type="PROSITE" id="PS51674">
    <property type="entry name" value="4FE4S_WBL"/>
    <property type="match status" value="1"/>
</dbReference>
<keyword evidence="4 12" id="KW-0963">Cytoplasm</keyword>
<dbReference type="GO" id="GO:0035731">
    <property type="term" value="F:dinitrosyl-iron complex binding"/>
    <property type="evidence" value="ECO:0007669"/>
    <property type="project" value="UniProtKB-UniRule"/>
</dbReference>
<evidence type="ECO:0000259" key="13">
    <source>
        <dbReference type="PROSITE" id="PS51674"/>
    </source>
</evidence>
<gene>
    <name evidence="12" type="primary">whiB</name>
    <name evidence="14" type="ORF">SAMN04490220_0503</name>
</gene>
<dbReference type="AlphaFoldDB" id="A0A1H4ITP6"/>
<dbReference type="GO" id="GO:0045892">
    <property type="term" value="P:negative regulation of DNA-templated transcription"/>
    <property type="evidence" value="ECO:0007669"/>
    <property type="project" value="TreeGrafter"/>
</dbReference>
<dbReference type="EMBL" id="FNTL01000002">
    <property type="protein sequence ID" value="SEB37387.1"/>
    <property type="molecule type" value="Genomic_DNA"/>
</dbReference>
<feature type="binding site" evidence="12">
    <location>
        <position position="29"/>
    </location>
    <ligand>
        <name>[4Fe-4S] cluster</name>
        <dbReference type="ChEBI" id="CHEBI:49883"/>
    </ligand>
</feature>
<evidence type="ECO:0000256" key="10">
    <source>
        <dbReference type="ARBA" id="ARBA00023157"/>
    </source>
</evidence>
<keyword evidence="11 12" id="KW-0804">Transcription</keyword>
<keyword evidence="6 12" id="KW-0408">Iron</keyword>
<feature type="domain" description="4Fe-4S Wbl-type" evidence="13">
    <location>
        <begin position="28"/>
        <end position="92"/>
    </location>
</feature>
<keyword evidence="8 12" id="KW-0805">Transcription regulation</keyword>
<evidence type="ECO:0000256" key="6">
    <source>
        <dbReference type="ARBA" id="ARBA00023004"/>
    </source>
</evidence>
<dbReference type="Proteomes" id="UP000183407">
    <property type="component" value="Unassembled WGS sequence"/>
</dbReference>
<keyword evidence="3 12" id="KW-0004">4Fe-4S</keyword>
<evidence type="ECO:0000256" key="5">
    <source>
        <dbReference type="ARBA" id="ARBA00022723"/>
    </source>
</evidence>
<feature type="binding site" evidence="12">
    <location>
        <position position="59"/>
    </location>
    <ligand>
        <name>[4Fe-4S] cluster</name>
        <dbReference type="ChEBI" id="CHEBI:49883"/>
    </ligand>
</feature>
<dbReference type="GO" id="GO:0045454">
    <property type="term" value="P:cell redox homeostasis"/>
    <property type="evidence" value="ECO:0007669"/>
    <property type="project" value="TreeGrafter"/>
</dbReference>
<comment type="cofactor">
    <cofactor evidence="12">
        <name>[4Fe-4S] cluster</name>
        <dbReference type="ChEBI" id="CHEBI:49883"/>
    </cofactor>
    <text evidence="12">Binds 1 [4Fe-4S] cluster per subunit. Following nitrosylation of the [4Fe-4S] cluster binds 1 [4Fe-8(NO)] cluster per subunit.</text>
</comment>
<accession>A0A1H4ITP6</accession>
<dbReference type="PANTHER" id="PTHR38839:SF5">
    <property type="entry name" value="TRANSCRIPTIONAL REGULATOR WHID"/>
    <property type="match status" value="1"/>
</dbReference>
<evidence type="ECO:0000256" key="11">
    <source>
        <dbReference type="ARBA" id="ARBA00023163"/>
    </source>
</evidence>
<organism evidence="14 15">
    <name type="scientific">Rhodococcus jostii</name>
    <dbReference type="NCBI Taxonomy" id="132919"/>
    <lineage>
        <taxon>Bacteria</taxon>
        <taxon>Bacillati</taxon>
        <taxon>Actinomycetota</taxon>
        <taxon>Actinomycetes</taxon>
        <taxon>Mycobacteriales</taxon>
        <taxon>Nocardiaceae</taxon>
        <taxon>Rhodococcus</taxon>
    </lineage>
</organism>
<comment type="PTM">
    <text evidence="12">The Fe-S cluster can be nitrosylated by nitric oxide (NO).</text>
</comment>
<evidence type="ECO:0000256" key="8">
    <source>
        <dbReference type="ARBA" id="ARBA00023015"/>
    </source>
</evidence>
<dbReference type="Pfam" id="PF02467">
    <property type="entry name" value="Whib"/>
    <property type="match status" value="1"/>
</dbReference>
<sequence length="103" mass="11579">MPQPTQLSRQPTKLTAATDFWDWQLHARCRSTGSATFFAPEGEPAGQRIRREHDAKKICLDCEVRLQCLAHALDTPDQHGVWGGVTERERAQERRIPADSGPS</sequence>
<keyword evidence="5 12" id="KW-0479">Metal-binding</keyword>
<keyword evidence="7 12" id="KW-0411">Iron-sulfur</keyword>
<evidence type="ECO:0000256" key="7">
    <source>
        <dbReference type="ARBA" id="ARBA00023014"/>
    </source>
</evidence>
<evidence type="ECO:0000256" key="12">
    <source>
        <dbReference type="HAMAP-Rule" id="MF_01479"/>
    </source>
</evidence>
<evidence type="ECO:0000256" key="3">
    <source>
        <dbReference type="ARBA" id="ARBA00022485"/>
    </source>
</evidence>
<keyword evidence="10 12" id="KW-1015">Disulfide bond</keyword>
<evidence type="ECO:0000313" key="14">
    <source>
        <dbReference type="EMBL" id="SEB37387.1"/>
    </source>
</evidence>
<feature type="binding site" evidence="12">
    <location>
        <position position="62"/>
    </location>
    <ligand>
        <name>[4Fe-4S] cluster</name>
        <dbReference type="ChEBI" id="CHEBI:49883"/>
    </ligand>
</feature>
<evidence type="ECO:0000313" key="15">
    <source>
        <dbReference type="Proteomes" id="UP000183407"/>
    </source>
</evidence>
<dbReference type="GO" id="GO:0047134">
    <property type="term" value="F:protein-disulfide reductase [NAD(P)H] activity"/>
    <property type="evidence" value="ECO:0007669"/>
    <property type="project" value="TreeGrafter"/>
</dbReference>
<comment type="similarity">
    <text evidence="2 12">Belongs to the WhiB family.</text>
</comment>
<dbReference type="InterPro" id="IPR003482">
    <property type="entry name" value="Whib"/>
</dbReference>
<dbReference type="PANTHER" id="PTHR38839">
    <property type="entry name" value="TRANSCRIPTIONAL REGULATOR WHID-RELATED"/>
    <property type="match status" value="1"/>
</dbReference>
<evidence type="ECO:0000256" key="9">
    <source>
        <dbReference type="ARBA" id="ARBA00023125"/>
    </source>
</evidence>
<name>A0A1H4ITP6_RHOJO</name>
<evidence type="ECO:0000256" key="2">
    <source>
        <dbReference type="ARBA" id="ARBA00006597"/>
    </source>
</evidence>
<reference evidence="15" key="1">
    <citation type="submission" date="2016-10" db="EMBL/GenBank/DDBJ databases">
        <authorList>
            <person name="Varghese N."/>
        </authorList>
    </citation>
    <scope>NUCLEOTIDE SEQUENCE [LARGE SCALE GENOMIC DNA]</scope>
    <source>
        <strain evidence="15">DSM 44719</strain>
    </source>
</reference>
<dbReference type="HAMAP" id="MF_01479">
    <property type="entry name" value="WhiB"/>
    <property type="match status" value="1"/>
</dbReference>
<evidence type="ECO:0000256" key="4">
    <source>
        <dbReference type="ARBA" id="ARBA00022490"/>
    </source>
</evidence>
<proteinExistence type="inferred from homology"/>
<comment type="subcellular location">
    <subcellularLocation>
        <location evidence="1 12">Cytoplasm</location>
    </subcellularLocation>
</comment>
<dbReference type="GO" id="GO:0003677">
    <property type="term" value="F:DNA binding"/>
    <property type="evidence" value="ECO:0007669"/>
    <property type="project" value="UniProtKB-UniRule"/>
</dbReference>
<dbReference type="GO" id="GO:0051539">
    <property type="term" value="F:4 iron, 4 sulfur cluster binding"/>
    <property type="evidence" value="ECO:0007669"/>
    <property type="project" value="UniProtKB-UniRule"/>
</dbReference>
<dbReference type="InterPro" id="IPR034768">
    <property type="entry name" value="4FE4S_WBL"/>
</dbReference>
<feature type="binding site" evidence="12">
    <location>
        <position position="68"/>
    </location>
    <ligand>
        <name>[4Fe-4S] cluster</name>
        <dbReference type="ChEBI" id="CHEBI:49883"/>
    </ligand>
</feature>
<comment type="PTM">
    <text evidence="12">Upon Fe-S cluster removal intramolecular disulfide bonds are formed.</text>
</comment>
<dbReference type="RefSeq" id="WP_073357996.1">
    <property type="nucleotide sequence ID" value="NZ_FNTL01000002.1"/>
</dbReference>